<dbReference type="AlphaFoldDB" id="A0A1S4C140"/>
<reference evidence="4" key="1">
    <citation type="submission" date="2025-08" db="UniProtKB">
        <authorList>
            <consortium name="RefSeq"/>
        </authorList>
    </citation>
    <scope>IDENTIFICATION</scope>
</reference>
<dbReference type="PANTHER" id="PTHR19375">
    <property type="entry name" value="HEAT SHOCK PROTEIN 70KDA"/>
    <property type="match status" value="1"/>
</dbReference>
<dbReference type="GO" id="GO:0005524">
    <property type="term" value="F:ATP binding"/>
    <property type="evidence" value="ECO:0007669"/>
    <property type="project" value="UniProtKB-KW"/>
</dbReference>
<protein>
    <submittedName>
        <fullName evidence="4">Heat shock 70 kDa protein-like</fullName>
    </submittedName>
</protein>
<dbReference type="Pfam" id="PF00012">
    <property type="entry name" value="HSP70"/>
    <property type="match status" value="1"/>
</dbReference>
<sequence length="271" mass="29557">MALTPRELAYASVNPLLSTTWLKFSVSPSTSLGHENLLTKYAKGSQTLPVTPLINLASKQLADEISFMVLTKITKFVESCCGSVVKNTKMLVPTYFHETQCQATTDTNINGLNITSIINKPTAAAIAYGLTNSPITVCKPLHDFLEKLAGGERVFLVGLNFGGAYISLAMELYPSKVSKAVFVAAENIQGHILFFSHRELIRFLLVFVANFSSSRSREEARDRESLEEAEGIFVLRYCGKRSVIAVNLGASEVALRDRVEAFAIAIKVASG</sequence>
<dbReference type="Gene3D" id="3.30.420.40">
    <property type="match status" value="1"/>
</dbReference>
<dbReference type="InterPro" id="IPR013126">
    <property type="entry name" value="Hsp_70_fam"/>
</dbReference>
<evidence type="ECO:0000256" key="1">
    <source>
        <dbReference type="ARBA" id="ARBA00007381"/>
    </source>
</evidence>
<evidence type="ECO:0000256" key="3">
    <source>
        <dbReference type="ARBA" id="ARBA00022840"/>
    </source>
</evidence>
<keyword evidence="3" id="KW-0067">ATP-binding</keyword>
<dbReference type="RefSeq" id="XP_016494759.1">
    <property type="nucleotide sequence ID" value="XM_016639273.1"/>
</dbReference>
<dbReference type="SUPFAM" id="SSF53067">
    <property type="entry name" value="Actin-like ATPase domain"/>
    <property type="match status" value="1"/>
</dbReference>
<organism evidence="4">
    <name type="scientific">Nicotiana tabacum</name>
    <name type="common">Common tobacco</name>
    <dbReference type="NCBI Taxonomy" id="4097"/>
    <lineage>
        <taxon>Eukaryota</taxon>
        <taxon>Viridiplantae</taxon>
        <taxon>Streptophyta</taxon>
        <taxon>Embryophyta</taxon>
        <taxon>Tracheophyta</taxon>
        <taxon>Spermatophyta</taxon>
        <taxon>Magnoliopsida</taxon>
        <taxon>eudicotyledons</taxon>
        <taxon>Gunneridae</taxon>
        <taxon>Pentapetalae</taxon>
        <taxon>asterids</taxon>
        <taxon>lamiids</taxon>
        <taxon>Solanales</taxon>
        <taxon>Solanaceae</taxon>
        <taxon>Nicotianoideae</taxon>
        <taxon>Nicotianeae</taxon>
        <taxon>Nicotiana</taxon>
    </lineage>
</organism>
<dbReference type="OrthoDB" id="3789372at2759"/>
<dbReference type="KEGG" id="nta:107813949"/>
<comment type="similarity">
    <text evidence="1">Belongs to the heat shock protein 70 family.</text>
</comment>
<dbReference type="STRING" id="4097.A0A1S4C140"/>
<evidence type="ECO:0000256" key="2">
    <source>
        <dbReference type="ARBA" id="ARBA00022741"/>
    </source>
</evidence>
<dbReference type="SUPFAM" id="SSF53474">
    <property type="entry name" value="alpha/beta-Hydrolases"/>
    <property type="match status" value="1"/>
</dbReference>
<accession>A0A1S4C140</accession>
<gene>
    <name evidence="4" type="primary">LOC107813949</name>
</gene>
<keyword evidence="2" id="KW-0547">Nucleotide-binding</keyword>
<dbReference type="InterPro" id="IPR029058">
    <property type="entry name" value="AB_hydrolase_fold"/>
</dbReference>
<dbReference type="FunFam" id="3.30.420.40:FF:000028">
    <property type="entry name" value="heat shock 70 kDa protein-like"/>
    <property type="match status" value="1"/>
</dbReference>
<dbReference type="PaxDb" id="4097-A0A1S4C140"/>
<evidence type="ECO:0000313" key="4">
    <source>
        <dbReference type="RefSeq" id="XP_016494759.1"/>
    </source>
</evidence>
<dbReference type="InterPro" id="IPR043129">
    <property type="entry name" value="ATPase_NBD"/>
</dbReference>
<dbReference type="GO" id="GO:0140662">
    <property type="term" value="F:ATP-dependent protein folding chaperone"/>
    <property type="evidence" value="ECO:0007669"/>
    <property type="project" value="InterPro"/>
</dbReference>
<proteinExistence type="inferred from homology"/>
<name>A0A1S4C140_TOBAC</name>
<dbReference type="Gene3D" id="3.40.50.1820">
    <property type="entry name" value="alpha/beta hydrolase"/>
    <property type="match status" value="1"/>
</dbReference>